<sequence length="722" mass="80931">MSSSTSPREVLQLSLGPKANAITAHLLNLQGLAATNGNEDSNEQSHCDPVTTHYVQDSTWVPRVLMIDEALATVPAEESTANKTSPSLSSSFLDVTSSSFIPWHGDIQVLGNGSDPRIQNQPTPFFQTASTLAYSQFSRYHAKASPSQSQRSNYQSSSQNPRHVAWDDDDDQEDENEDAFRRRQEAQDYAKQQQAQARNEWKTSTSIALGRKLQQEGTERFSNMASWSSSSSSFDWTDIWMPPYSNDSKVVLPFSSQSQLVPHWDVAYSMKQDLPFWQEWKEDVLFEKLRHLLEPCDSGIQGAIVTTEGCGLYATMTTMLLDELQDECKSAARWVNHVQTPEMGYATAEVKPEDLSWQERQVARVRGNISNGLALYDFTQKSHVVLPLRTDFSNAGDFQTTARIAMALEVCGLPFRLREQSNRKTPYQLGLQNAPFLGQGGSDTDWGSTASRLSMGEYLTMLQPSSQYSMIEMDVMLANDHSTSVDNRSFYETIRAGTSVERDQRMRERGEDGYRSRPADVLPGTWLKDVDNGNDKRGLLSSLSYKSHQDPKRNIDRSVHRHFALSTAVRPLLVAPSRHNDGISMQNYLTCLVQGMGVQYRPERSTATIVDETIGRLTFGSDGGGSMYGAGMYWKDILPSVDAPVVAVLGNTTRAYWSLDDVATNMKSTVRGSKFHGYVSRDILNGVLPELDDCEEALEGCFDKRDLYHPPEWTEEDFLDFD</sequence>
<feature type="compositionally biased region" description="Basic and acidic residues" evidence="1">
    <location>
        <begin position="178"/>
        <end position="188"/>
    </location>
</feature>
<evidence type="ECO:0000313" key="2">
    <source>
        <dbReference type="EMBL" id="KAG7336976.1"/>
    </source>
</evidence>
<reference evidence="2" key="2">
    <citation type="submission" date="2021-04" db="EMBL/GenBank/DDBJ databases">
        <authorList>
            <person name="Podell S."/>
        </authorList>
    </citation>
    <scope>NUCLEOTIDE SEQUENCE</scope>
    <source>
        <strain evidence="2">Hildebrandi</strain>
    </source>
</reference>
<feature type="compositionally biased region" description="Low complexity" evidence="1">
    <location>
        <begin position="145"/>
        <end position="162"/>
    </location>
</feature>
<reference evidence="2" key="1">
    <citation type="journal article" date="2021" name="Sci. Rep.">
        <title>Diploid genomic architecture of Nitzschia inconspicua, an elite biomass production diatom.</title>
        <authorList>
            <person name="Oliver A."/>
            <person name="Podell S."/>
            <person name="Pinowska A."/>
            <person name="Traller J.C."/>
            <person name="Smith S.R."/>
            <person name="McClure R."/>
            <person name="Beliaev A."/>
            <person name="Bohutskyi P."/>
            <person name="Hill E.A."/>
            <person name="Rabines A."/>
            <person name="Zheng H."/>
            <person name="Allen L.Z."/>
            <person name="Kuo A."/>
            <person name="Grigoriev I.V."/>
            <person name="Allen A.E."/>
            <person name="Hazlebeck D."/>
            <person name="Allen E.E."/>
        </authorList>
    </citation>
    <scope>NUCLEOTIDE SEQUENCE</scope>
    <source>
        <strain evidence="2">Hildebrandi</strain>
    </source>
</reference>
<protein>
    <submittedName>
        <fullName evidence="2">Uncharacterized protein</fullName>
    </submittedName>
</protein>
<dbReference type="EMBL" id="JAGRRH010000099">
    <property type="protein sequence ID" value="KAG7336976.1"/>
    <property type="molecule type" value="Genomic_DNA"/>
</dbReference>
<dbReference type="PANTHER" id="PTHR13391">
    <property type="entry name" value="MITOCHONDRIAL DISTRIBUTION REGULATOR MISATO"/>
    <property type="match status" value="1"/>
</dbReference>
<organism evidence="2 4">
    <name type="scientific">Nitzschia inconspicua</name>
    <dbReference type="NCBI Taxonomy" id="303405"/>
    <lineage>
        <taxon>Eukaryota</taxon>
        <taxon>Sar</taxon>
        <taxon>Stramenopiles</taxon>
        <taxon>Ochrophyta</taxon>
        <taxon>Bacillariophyta</taxon>
        <taxon>Bacillariophyceae</taxon>
        <taxon>Bacillariophycidae</taxon>
        <taxon>Bacillariales</taxon>
        <taxon>Bacillariaceae</taxon>
        <taxon>Nitzschia</taxon>
    </lineage>
</organism>
<dbReference type="GO" id="GO:0007005">
    <property type="term" value="P:mitochondrion organization"/>
    <property type="evidence" value="ECO:0007669"/>
    <property type="project" value="InterPro"/>
</dbReference>
<name>A0A9K3K5S3_9STRA</name>
<evidence type="ECO:0000313" key="4">
    <source>
        <dbReference type="Proteomes" id="UP000693970"/>
    </source>
</evidence>
<dbReference type="EMBL" id="JAGRRH010000020">
    <property type="protein sequence ID" value="KAG7347665.1"/>
    <property type="molecule type" value="Genomic_DNA"/>
</dbReference>
<keyword evidence="4" id="KW-1185">Reference proteome</keyword>
<evidence type="ECO:0000256" key="1">
    <source>
        <dbReference type="SAM" id="MobiDB-lite"/>
    </source>
</evidence>
<dbReference type="PANTHER" id="PTHR13391:SF0">
    <property type="entry name" value="PROTEIN MISATO HOMOLOG 1"/>
    <property type="match status" value="1"/>
</dbReference>
<evidence type="ECO:0000313" key="3">
    <source>
        <dbReference type="EMBL" id="KAG7347665.1"/>
    </source>
</evidence>
<accession>A0A9K3K5S3</accession>
<proteinExistence type="predicted"/>
<gene>
    <name evidence="3" type="ORF">IV203_016370</name>
    <name evidence="2" type="ORF">IV203_017425</name>
</gene>
<feature type="region of interest" description="Disordered" evidence="1">
    <location>
        <begin position="140"/>
        <end position="203"/>
    </location>
</feature>
<dbReference type="OrthoDB" id="45141at2759"/>
<feature type="compositionally biased region" description="Acidic residues" evidence="1">
    <location>
        <begin position="167"/>
        <end position="177"/>
    </location>
</feature>
<dbReference type="AlphaFoldDB" id="A0A9K3K5S3"/>
<dbReference type="InterPro" id="IPR049942">
    <property type="entry name" value="DML1/Misato"/>
</dbReference>
<comment type="caution">
    <text evidence="2">The sequence shown here is derived from an EMBL/GenBank/DDBJ whole genome shotgun (WGS) entry which is preliminary data.</text>
</comment>
<dbReference type="Proteomes" id="UP000693970">
    <property type="component" value="Unassembled WGS sequence"/>
</dbReference>
<dbReference type="GO" id="GO:0005737">
    <property type="term" value="C:cytoplasm"/>
    <property type="evidence" value="ECO:0007669"/>
    <property type="project" value="TreeGrafter"/>
</dbReference>